<dbReference type="EMBL" id="JH598391">
    <property type="status" value="NOT_ANNOTATED_CDS"/>
    <property type="molecule type" value="Genomic_DNA"/>
</dbReference>
<dbReference type="HOGENOM" id="CLU_1535421_0_0_1"/>
<reference evidence="3" key="1">
    <citation type="journal article" date="2010" name="Science">
        <title>Signatures of adaptation to obligate biotrophy in the Hyaloperonospora arabidopsidis genome.</title>
        <authorList>
            <person name="Baxter L."/>
            <person name="Tripathy S."/>
            <person name="Ishaque N."/>
            <person name="Boot N."/>
            <person name="Cabral A."/>
            <person name="Kemen E."/>
            <person name="Thines M."/>
            <person name="Ah-Fong A."/>
            <person name="Anderson R."/>
            <person name="Badejoko W."/>
            <person name="Bittner-Eddy P."/>
            <person name="Boore J.L."/>
            <person name="Chibucos M.C."/>
            <person name="Coates M."/>
            <person name="Dehal P."/>
            <person name="Delehaunty K."/>
            <person name="Dong S."/>
            <person name="Downton P."/>
            <person name="Dumas B."/>
            <person name="Fabro G."/>
            <person name="Fronick C."/>
            <person name="Fuerstenberg S.I."/>
            <person name="Fulton L."/>
            <person name="Gaulin E."/>
            <person name="Govers F."/>
            <person name="Hughes L."/>
            <person name="Humphray S."/>
            <person name="Jiang R.H."/>
            <person name="Judelson H."/>
            <person name="Kamoun S."/>
            <person name="Kyung K."/>
            <person name="Meijer H."/>
            <person name="Minx P."/>
            <person name="Morris P."/>
            <person name="Nelson J."/>
            <person name="Phuntumart V."/>
            <person name="Qutob D."/>
            <person name="Rehmany A."/>
            <person name="Rougon-Cardoso A."/>
            <person name="Ryden P."/>
            <person name="Torto-Alalibo T."/>
            <person name="Studholme D."/>
            <person name="Wang Y."/>
            <person name="Win J."/>
            <person name="Wood J."/>
            <person name="Clifton S.W."/>
            <person name="Rogers J."/>
            <person name="Van den Ackerveken G."/>
            <person name="Jones J.D."/>
            <person name="McDowell J.M."/>
            <person name="Beynon J."/>
            <person name="Tyler B.M."/>
        </authorList>
    </citation>
    <scope>NUCLEOTIDE SEQUENCE [LARGE SCALE GENOMIC DNA]</scope>
    <source>
        <strain evidence="3">Emoy2</strain>
    </source>
</reference>
<feature type="compositionally biased region" description="Basic residues" evidence="1">
    <location>
        <begin position="66"/>
        <end position="92"/>
    </location>
</feature>
<evidence type="ECO:0000313" key="3">
    <source>
        <dbReference type="Proteomes" id="UP000011713"/>
    </source>
</evidence>
<organism evidence="2 3">
    <name type="scientific">Hyaloperonospora arabidopsidis (strain Emoy2)</name>
    <name type="common">Downy mildew agent</name>
    <name type="synonym">Peronospora arabidopsidis</name>
    <dbReference type="NCBI Taxonomy" id="559515"/>
    <lineage>
        <taxon>Eukaryota</taxon>
        <taxon>Sar</taxon>
        <taxon>Stramenopiles</taxon>
        <taxon>Oomycota</taxon>
        <taxon>Peronosporomycetes</taxon>
        <taxon>Peronosporales</taxon>
        <taxon>Peronosporaceae</taxon>
        <taxon>Hyaloperonospora</taxon>
    </lineage>
</organism>
<feature type="region of interest" description="Disordered" evidence="1">
    <location>
        <begin position="1"/>
        <end position="92"/>
    </location>
</feature>
<dbReference type="Proteomes" id="UP000011713">
    <property type="component" value="Unassembled WGS sequence"/>
</dbReference>
<feature type="compositionally biased region" description="Polar residues" evidence="1">
    <location>
        <begin position="1"/>
        <end position="24"/>
    </location>
</feature>
<evidence type="ECO:0000256" key="1">
    <source>
        <dbReference type="SAM" id="MobiDB-lite"/>
    </source>
</evidence>
<dbReference type="AlphaFoldDB" id="M4C5L1"/>
<dbReference type="EnsemblProtists" id="HpaT814387">
    <property type="protein sequence ID" value="HpaP814387"/>
    <property type="gene ID" value="HpaG814387"/>
</dbReference>
<sequence>MSLFHWTSSKWQKSSTDSCGNPQASDEAVISAESRQSQASERQQAQAQRLSPERGTRGAQDGGEVRRRRETKRRSKRREERRRRRRRRRRGERRSCTNAVELSILHVSQRGVTLFLRDVRDAEPLSICGYCWSIQRHCYRLGMEMCGLYGRESSSYAGLCRLWDAEPAACTVFRS</sequence>
<proteinExistence type="predicted"/>
<protein>
    <submittedName>
        <fullName evidence="2">Uncharacterized protein</fullName>
    </submittedName>
</protein>
<evidence type="ECO:0000313" key="2">
    <source>
        <dbReference type="EnsemblProtists" id="HpaP814387"/>
    </source>
</evidence>
<feature type="compositionally biased region" description="Low complexity" evidence="1">
    <location>
        <begin position="31"/>
        <end position="49"/>
    </location>
</feature>
<name>M4C5L1_HYAAE</name>
<reference evidence="2" key="2">
    <citation type="submission" date="2015-06" db="UniProtKB">
        <authorList>
            <consortium name="EnsemblProtists"/>
        </authorList>
    </citation>
    <scope>IDENTIFICATION</scope>
    <source>
        <strain evidence="2">Emoy2</strain>
    </source>
</reference>
<dbReference type="VEuPathDB" id="FungiDB:HpaG814387"/>
<dbReference type="InParanoid" id="M4C5L1"/>
<accession>M4C5L1</accession>
<keyword evidence="3" id="KW-1185">Reference proteome</keyword>